<reference evidence="2 3" key="1">
    <citation type="submission" date="2023-05" db="EMBL/GenBank/DDBJ databases">
        <title>Draft genome sequence of Streptomyces sp. B-S-A6 isolated from a cave soil in Thailand.</title>
        <authorList>
            <person name="Chamroensaksri N."/>
            <person name="Muangham S."/>
        </authorList>
    </citation>
    <scope>NUCLEOTIDE SEQUENCE [LARGE SCALE GENOMIC DNA]</scope>
    <source>
        <strain evidence="2 3">B-S-A6</strain>
    </source>
</reference>
<dbReference type="EMBL" id="JASCIQ010000039">
    <property type="protein sequence ID" value="MDI3408004.1"/>
    <property type="molecule type" value="Genomic_DNA"/>
</dbReference>
<keyword evidence="1" id="KW-0812">Transmembrane</keyword>
<organism evidence="2 3">
    <name type="scientific">Streptomyces cavernicola</name>
    <dbReference type="NCBI Taxonomy" id="3043613"/>
    <lineage>
        <taxon>Bacteria</taxon>
        <taxon>Bacillati</taxon>
        <taxon>Actinomycetota</taxon>
        <taxon>Actinomycetes</taxon>
        <taxon>Kitasatosporales</taxon>
        <taxon>Streptomycetaceae</taxon>
        <taxon>Streptomyces</taxon>
    </lineage>
</organism>
<protein>
    <submittedName>
        <fullName evidence="2">Uncharacterized protein</fullName>
    </submittedName>
</protein>
<accession>A0ABT6SJD0</accession>
<keyword evidence="3" id="KW-1185">Reference proteome</keyword>
<dbReference type="Proteomes" id="UP001223978">
    <property type="component" value="Unassembled WGS sequence"/>
</dbReference>
<comment type="caution">
    <text evidence="2">The sequence shown here is derived from an EMBL/GenBank/DDBJ whole genome shotgun (WGS) entry which is preliminary data.</text>
</comment>
<evidence type="ECO:0000313" key="2">
    <source>
        <dbReference type="EMBL" id="MDI3408004.1"/>
    </source>
</evidence>
<keyword evidence="1" id="KW-1133">Transmembrane helix</keyword>
<evidence type="ECO:0000256" key="1">
    <source>
        <dbReference type="SAM" id="Phobius"/>
    </source>
</evidence>
<gene>
    <name evidence="2" type="ORF">QIS96_29835</name>
</gene>
<sequence>MKLRRTALFCVAVSVGTGAVLWAVPTAAATAVTCALTLAVGAGMVALGRHGRPPGQRG</sequence>
<proteinExistence type="predicted"/>
<feature type="transmembrane region" description="Helical" evidence="1">
    <location>
        <begin position="28"/>
        <end position="47"/>
    </location>
</feature>
<evidence type="ECO:0000313" key="3">
    <source>
        <dbReference type="Proteomes" id="UP001223978"/>
    </source>
</evidence>
<keyword evidence="1" id="KW-0472">Membrane</keyword>
<name>A0ABT6SJD0_9ACTN</name>
<dbReference type="RefSeq" id="WP_282545909.1">
    <property type="nucleotide sequence ID" value="NZ_JASCIQ010000039.1"/>
</dbReference>